<name>A0A2D3V7P6_9PEZI</name>
<keyword evidence="2" id="KW-0812">Transmembrane</keyword>
<feature type="compositionally biased region" description="Basic and acidic residues" evidence="1">
    <location>
        <begin position="128"/>
        <end position="140"/>
    </location>
</feature>
<dbReference type="RefSeq" id="XP_023627666.1">
    <property type="nucleotide sequence ID" value="XM_023771898.1"/>
</dbReference>
<reference evidence="3 4" key="1">
    <citation type="submission" date="2016-03" db="EMBL/GenBank/DDBJ databases">
        <authorList>
            <person name="Ploux O."/>
        </authorList>
    </citation>
    <scope>NUCLEOTIDE SEQUENCE [LARGE SCALE GENOMIC DNA]</scope>
    <source>
        <strain evidence="3 4">URUG2</strain>
    </source>
</reference>
<gene>
    <name evidence="3" type="ORF">RCC_06635</name>
</gene>
<evidence type="ECO:0000313" key="4">
    <source>
        <dbReference type="Proteomes" id="UP000225277"/>
    </source>
</evidence>
<feature type="transmembrane region" description="Helical" evidence="2">
    <location>
        <begin position="70"/>
        <end position="89"/>
    </location>
</feature>
<evidence type="ECO:0000313" key="3">
    <source>
        <dbReference type="EMBL" id="CZT20777.1"/>
    </source>
</evidence>
<keyword evidence="4" id="KW-1185">Reference proteome</keyword>
<protein>
    <submittedName>
        <fullName evidence="3">Uncharacterized protein</fullName>
    </submittedName>
</protein>
<feature type="region of interest" description="Disordered" evidence="1">
    <location>
        <begin position="127"/>
        <end position="162"/>
    </location>
</feature>
<keyword evidence="2" id="KW-0472">Membrane</keyword>
<dbReference type="OrthoDB" id="3597994at2759"/>
<feature type="transmembrane region" description="Helical" evidence="2">
    <location>
        <begin position="95"/>
        <end position="118"/>
    </location>
</feature>
<evidence type="ECO:0000256" key="1">
    <source>
        <dbReference type="SAM" id="MobiDB-lite"/>
    </source>
</evidence>
<dbReference type="AlphaFoldDB" id="A0A2D3V7P6"/>
<evidence type="ECO:0000256" key="2">
    <source>
        <dbReference type="SAM" id="Phobius"/>
    </source>
</evidence>
<proteinExistence type="predicted"/>
<dbReference type="EMBL" id="FJUY01000010">
    <property type="protein sequence ID" value="CZT20777.1"/>
    <property type="molecule type" value="Genomic_DNA"/>
</dbReference>
<dbReference type="STRING" id="112498.A0A2D3V7P6"/>
<dbReference type="Proteomes" id="UP000225277">
    <property type="component" value="Unassembled WGS sequence"/>
</dbReference>
<sequence length="162" mass="17511">MADSTAIEPAHGNASPNQNTRLSTAKKHIQFMIDPKTSPQPTQLRTRAFLRSLRYITVFLFWRIVRYAKYAAIGAIVAAISGTAIGSVASGAAFLIAPTGILGGAGVGLLWAMARFGWNRASHRVRKKNGEVGADPRKDEQDDAGEGEEREAVPLIPKAEPW</sequence>
<organism evidence="3 4">
    <name type="scientific">Ramularia collo-cygni</name>
    <dbReference type="NCBI Taxonomy" id="112498"/>
    <lineage>
        <taxon>Eukaryota</taxon>
        <taxon>Fungi</taxon>
        <taxon>Dikarya</taxon>
        <taxon>Ascomycota</taxon>
        <taxon>Pezizomycotina</taxon>
        <taxon>Dothideomycetes</taxon>
        <taxon>Dothideomycetidae</taxon>
        <taxon>Mycosphaerellales</taxon>
        <taxon>Mycosphaerellaceae</taxon>
        <taxon>Ramularia</taxon>
    </lineage>
</organism>
<dbReference type="GeneID" id="35601768"/>
<accession>A0A2D3V7P6</accession>
<keyword evidence="2" id="KW-1133">Transmembrane helix</keyword>